<protein>
    <submittedName>
        <fullName evidence="2">Uncharacterized protein</fullName>
    </submittedName>
</protein>
<reference evidence="2" key="1">
    <citation type="submission" date="2021-05" db="EMBL/GenBank/DDBJ databases">
        <authorList>
            <person name="Stam R."/>
        </authorList>
    </citation>
    <scope>NUCLEOTIDE SEQUENCE</scope>
    <source>
        <strain evidence="2">CS162</strain>
    </source>
</reference>
<evidence type="ECO:0000313" key="2">
    <source>
        <dbReference type="EMBL" id="CAG5158233.1"/>
    </source>
</evidence>
<evidence type="ECO:0000256" key="1">
    <source>
        <dbReference type="SAM" id="MobiDB-lite"/>
    </source>
</evidence>
<dbReference type="GeneID" id="67016786"/>
<dbReference type="AlphaFoldDB" id="A0A8J2I9C4"/>
<organism evidence="2 3">
    <name type="scientific">Alternaria atra</name>
    <dbReference type="NCBI Taxonomy" id="119953"/>
    <lineage>
        <taxon>Eukaryota</taxon>
        <taxon>Fungi</taxon>
        <taxon>Dikarya</taxon>
        <taxon>Ascomycota</taxon>
        <taxon>Pezizomycotina</taxon>
        <taxon>Dothideomycetes</taxon>
        <taxon>Pleosporomycetidae</taxon>
        <taxon>Pleosporales</taxon>
        <taxon>Pleosporineae</taxon>
        <taxon>Pleosporaceae</taxon>
        <taxon>Alternaria</taxon>
        <taxon>Alternaria sect. Ulocladioides</taxon>
    </lineage>
</organism>
<name>A0A8J2I9C4_9PLEO</name>
<evidence type="ECO:0000313" key="3">
    <source>
        <dbReference type="Proteomes" id="UP000676310"/>
    </source>
</evidence>
<sequence length="103" mass="11692">MTTSTQGSTVVYGRLYLSDEDIKDIKDIFQVLYSEMTDKEDEHGMDRDDVEYKKMFAEKTQRMSNLLGGSADKPAPKTHPAKDTSTSKEMGETSLVEPRHQDK</sequence>
<dbReference type="EMBL" id="CAJRGZ010000018">
    <property type="protein sequence ID" value="CAG5158233.1"/>
    <property type="molecule type" value="Genomic_DNA"/>
</dbReference>
<accession>A0A8J2I9C4</accession>
<gene>
    <name evidence="2" type="ORF">ALTATR162_LOCUS5050</name>
</gene>
<keyword evidence="3" id="KW-1185">Reference proteome</keyword>
<comment type="caution">
    <text evidence="2">The sequence shown here is derived from an EMBL/GenBank/DDBJ whole genome shotgun (WGS) entry which is preliminary data.</text>
</comment>
<proteinExistence type="predicted"/>
<feature type="region of interest" description="Disordered" evidence="1">
    <location>
        <begin position="61"/>
        <end position="103"/>
    </location>
</feature>
<feature type="compositionally biased region" description="Basic and acidic residues" evidence="1">
    <location>
        <begin position="80"/>
        <end position="103"/>
    </location>
</feature>
<dbReference type="Proteomes" id="UP000676310">
    <property type="component" value="Unassembled WGS sequence"/>
</dbReference>
<dbReference type="RefSeq" id="XP_043168602.1">
    <property type="nucleotide sequence ID" value="XM_043312667.1"/>
</dbReference>